<feature type="transmembrane region" description="Helical" evidence="1">
    <location>
        <begin position="59"/>
        <end position="80"/>
    </location>
</feature>
<keyword evidence="1" id="KW-1133">Transmembrane helix</keyword>
<keyword evidence="1" id="KW-0472">Membrane</keyword>
<dbReference type="EMBL" id="CP012357">
    <property type="protein sequence ID" value="AKX34313.1"/>
    <property type="molecule type" value="Genomic_DNA"/>
</dbReference>
<keyword evidence="3" id="KW-1185">Reference proteome</keyword>
<name>A0A0K1W2C2_9MOLU</name>
<dbReference type="AlphaFoldDB" id="A0A0K1W2C2"/>
<gene>
    <name evidence="2" type="ORF">SLITO_v1c06860</name>
</gene>
<keyword evidence="1" id="KW-0812">Transmembrane</keyword>
<protein>
    <submittedName>
        <fullName evidence="2">Uncharacterized protein</fullName>
    </submittedName>
</protein>
<accession>A0A0K1W2C2</accession>
<dbReference type="KEGG" id="sll:SLITO_v1c06860"/>
<proteinExistence type="predicted"/>
<reference evidence="2 3" key="1">
    <citation type="journal article" date="2015" name="Genome Announc.">
        <title>Complete Genome Sequence of Spiroplasma litorale TN-1T (DSM 21781), a Bacterium Isolated from a Green-Eyed Horsefly (Tabanus nigrovittatus).</title>
        <authorList>
            <person name="Lo W.S."/>
            <person name="Lai Y.C."/>
            <person name="Lien Y.W."/>
            <person name="Wang T.H."/>
            <person name="Kuo C.H."/>
        </authorList>
    </citation>
    <scope>NUCLEOTIDE SEQUENCE [LARGE SCALE GENOMIC DNA]</scope>
    <source>
        <strain evidence="2 3">TN-1</strain>
    </source>
</reference>
<evidence type="ECO:0000313" key="3">
    <source>
        <dbReference type="Proteomes" id="UP000067476"/>
    </source>
</evidence>
<dbReference type="Proteomes" id="UP000067476">
    <property type="component" value="Chromosome"/>
</dbReference>
<evidence type="ECO:0000313" key="2">
    <source>
        <dbReference type="EMBL" id="AKX34313.1"/>
    </source>
</evidence>
<dbReference type="PATRIC" id="fig|216942.3.peg.696"/>
<evidence type="ECO:0000256" key="1">
    <source>
        <dbReference type="SAM" id="Phobius"/>
    </source>
</evidence>
<organism evidence="2 3">
    <name type="scientific">Spiroplasma litorale</name>
    <dbReference type="NCBI Taxonomy" id="216942"/>
    <lineage>
        <taxon>Bacteria</taxon>
        <taxon>Bacillati</taxon>
        <taxon>Mycoplasmatota</taxon>
        <taxon>Mollicutes</taxon>
        <taxon>Entomoplasmatales</taxon>
        <taxon>Spiroplasmataceae</taxon>
        <taxon>Spiroplasma</taxon>
    </lineage>
</organism>
<dbReference type="STRING" id="216942.SLITO_v1c06860"/>
<sequence>MHFEKNNMKIFLLIFGILLVSLSVIGFIIFLKKSKINLKKVNEDSFEVIKDQKKVYSKIIFNTVFTMLFIVGLCLIIYYIF</sequence>
<feature type="transmembrane region" description="Helical" evidence="1">
    <location>
        <begin position="12"/>
        <end position="31"/>
    </location>
</feature>